<proteinExistence type="predicted"/>
<name>D3B7X9_HETP5</name>
<keyword evidence="1" id="KW-1133">Transmembrane helix</keyword>
<sequence>MKFGRINIKFIFLAIFFLSNLIFIITIYYHSIPNIHTDVFNKIARVSNSTIDLVLNSTDIDQTGQRREYQGLKRKSKKEIENSFYKLSRSDKRFQFLLNNDGETPPIEKDKFNEFIVKNDVIYPIAHHFKTKFGNLPFHIAELNAKASIHENVIIEQHWYDIPHHSNSSLSSLKVREELLRLTNDSPMMDYVLLEYTGEESAYVLVWVLKALAPKVNRNIIIIGKDTYLEELEIVVDSFLESNKVFEVSKNILNPVNRNLKKYVTLLKLEKYDSNTPTFKLYNLLDSLNWKLDPFNQILSHEKNMDFSYKCNTQKFLVFNLADSFRENLRHLPIAISLSIAFNRHLLLDSTEFLNDPQWNLFLKYSRCSHIEYAPVLDKSNTRVYGEDHENRERYQFTYYNQNEILEGSDILLKAVREKFGFGNDFEYESALLNWIFRFSNNGRRAYRSTSFALYKDDMKLYSHPPQCIAMYVQNKKEMNKYLNALKIVQSKQEFSSITNVFLMTEDNNLVENINQFEDKSLKFQYLNYTREPIQKLELDKRLEQTAIMFTEVLEAAQCEIMIGSINSYIDRFTLQLSISKFKRPVFLYALDNSRIE</sequence>
<dbReference type="InParanoid" id="D3B7X9"/>
<dbReference type="OMA" id="LRINIQV"/>
<dbReference type="AlphaFoldDB" id="D3B7X9"/>
<gene>
    <name evidence="2" type="ORF">PPL_04567</name>
</gene>
<keyword evidence="3" id="KW-1185">Reference proteome</keyword>
<accession>D3B7X9</accession>
<evidence type="ECO:0000313" key="2">
    <source>
        <dbReference type="EMBL" id="EFA82147.1"/>
    </source>
</evidence>
<dbReference type="RefSeq" id="XP_020434264.1">
    <property type="nucleotide sequence ID" value="XM_020575469.1"/>
</dbReference>
<keyword evidence="1" id="KW-0812">Transmembrane</keyword>
<organism evidence="2 3">
    <name type="scientific">Heterostelium pallidum (strain ATCC 26659 / Pp 5 / PN500)</name>
    <name type="common">Cellular slime mold</name>
    <name type="synonym">Polysphondylium pallidum</name>
    <dbReference type="NCBI Taxonomy" id="670386"/>
    <lineage>
        <taxon>Eukaryota</taxon>
        <taxon>Amoebozoa</taxon>
        <taxon>Evosea</taxon>
        <taxon>Eumycetozoa</taxon>
        <taxon>Dictyostelia</taxon>
        <taxon>Acytosteliales</taxon>
        <taxon>Acytosteliaceae</taxon>
        <taxon>Heterostelium</taxon>
    </lineage>
</organism>
<dbReference type="Proteomes" id="UP000001396">
    <property type="component" value="Unassembled WGS sequence"/>
</dbReference>
<keyword evidence="1" id="KW-0472">Membrane</keyword>
<protein>
    <submittedName>
        <fullName evidence="2">Uncharacterized protein</fullName>
    </submittedName>
</protein>
<comment type="caution">
    <text evidence="2">The sequence shown here is derived from an EMBL/GenBank/DDBJ whole genome shotgun (WGS) entry which is preliminary data.</text>
</comment>
<evidence type="ECO:0000313" key="3">
    <source>
        <dbReference type="Proteomes" id="UP000001396"/>
    </source>
</evidence>
<evidence type="ECO:0000256" key="1">
    <source>
        <dbReference type="SAM" id="Phobius"/>
    </source>
</evidence>
<dbReference type="GeneID" id="31360054"/>
<reference evidence="2 3" key="1">
    <citation type="journal article" date="2011" name="Genome Res.">
        <title>Phylogeny-wide analysis of social amoeba genomes highlights ancient origins for complex intercellular communication.</title>
        <authorList>
            <person name="Heidel A.J."/>
            <person name="Lawal H.M."/>
            <person name="Felder M."/>
            <person name="Schilde C."/>
            <person name="Helps N.R."/>
            <person name="Tunggal B."/>
            <person name="Rivero F."/>
            <person name="John U."/>
            <person name="Schleicher M."/>
            <person name="Eichinger L."/>
            <person name="Platzer M."/>
            <person name="Noegel A.A."/>
            <person name="Schaap P."/>
            <person name="Gloeckner G."/>
        </authorList>
    </citation>
    <scope>NUCLEOTIDE SEQUENCE [LARGE SCALE GENOMIC DNA]</scope>
    <source>
        <strain evidence="3">ATCC 26659 / Pp 5 / PN500</strain>
    </source>
</reference>
<dbReference type="EMBL" id="ADBJ01000020">
    <property type="protein sequence ID" value="EFA82147.1"/>
    <property type="molecule type" value="Genomic_DNA"/>
</dbReference>
<feature type="transmembrane region" description="Helical" evidence="1">
    <location>
        <begin position="12"/>
        <end position="31"/>
    </location>
</feature>